<name>A0A0N8GMF6_9CHLR</name>
<keyword evidence="8" id="KW-1278">Translocase</keyword>
<evidence type="ECO:0000256" key="6">
    <source>
        <dbReference type="ARBA" id="ARBA00022741"/>
    </source>
</evidence>
<keyword evidence="7" id="KW-0067">ATP-binding</keyword>
<keyword evidence="14" id="KW-1185">Reference proteome</keyword>
<evidence type="ECO:0000256" key="9">
    <source>
        <dbReference type="ARBA" id="ARBA00022989"/>
    </source>
</evidence>
<dbReference type="InterPro" id="IPR006068">
    <property type="entry name" value="ATPase_P-typ_cation-transptr_C"/>
</dbReference>
<evidence type="ECO:0000256" key="11">
    <source>
        <dbReference type="SAM" id="Phobius"/>
    </source>
</evidence>
<dbReference type="EMBL" id="LGCK01000001">
    <property type="protein sequence ID" value="KPL75162.1"/>
    <property type="molecule type" value="Genomic_DNA"/>
</dbReference>
<evidence type="ECO:0000256" key="1">
    <source>
        <dbReference type="ARBA" id="ARBA00004651"/>
    </source>
</evidence>
<feature type="transmembrane region" description="Helical" evidence="11">
    <location>
        <begin position="787"/>
        <end position="808"/>
    </location>
</feature>
<dbReference type="FunFam" id="2.70.150.10:FF:000016">
    <property type="entry name" value="Calcium-transporting P-type ATPase putative"/>
    <property type="match status" value="1"/>
</dbReference>
<dbReference type="InterPro" id="IPR036412">
    <property type="entry name" value="HAD-like_sf"/>
</dbReference>
<dbReference type="Gene3D" id="3.40.1110.10">
    <property type="entry name" value="Calcium-transporting ATPase, cytoplasmic domain N"/>
    <property type="match status" value="1"/>
</dbReference>
<dbReference type="CDD" id="cd02089">
    <property type="entry name" value="P-type_ATPase_Ca_prok"/>
    <property type="match status" value="1"/>
</dbReference>
<dbReference type="PRINTS" id="PR00120">
    <property type="entry name" value="HATPASE"/>
</dbReference>
<evidence type="ECO:0000256" key="2">
    <source>
        <dbReference type="ARBA" id="ARBA00005675"/>
    </source>
</evidence>
<dbReference type="Gene3D" id="2.70.150.10">
    <property type="entry name" value="Calcium-transporting ATPase, cytoplasmic transduction domain A"/>
    <property type="match status" value="1"/>
</dbReference>
<dbReference type="InterPro" id="IPR059000">
    <property type="entry name" value="ATPase_P-type_domA"/>
</dbReference>
<evidence type="ECO:0000256" key="10">
    <source>
        <dbReference type="ARBA" id="ARBA00023136"/>
    </source>
</evidence>
<dbReference type="Gene3D" id="3.40.50.1000">
    <property type="entry name" value="HAD superfamily/HAD-like"/>
    <property type="match status" value="1"/>
</dbReference>
<proteinExistence type="inferred from homology"/>
<dbReference type="PROSITE" id="PS00154">
    <property type="entry name" value="ATPASE_E1_E2"/>
    <property type="match status" value="1"/>
</dbReference>
<dbReference type="Pfam" id="PF00689">
    <property type="entry name" value="Cation_ATPase_C"/>
    <property type="match status" value="1"/>
</dbReference>
<keyword evidence="4 11" id="KW-0812">Transmembrane</keyword>
<evidence type="ECO:0000313" key="14">
    <source>
        <dbReference type="Proteomes" id="UP000050430"/>
    </source>
</evidence>
<dbReference type="GO" id="GO:0006883">
    <property type="term" value="P:intracellular sodium ion homeostasis"/>
    <property type="evidence" value="ECO:0007669"/>
    <property type="project" value="TreeGrafter"/>
</dbReference>
<dbReference type="PANTHER" id="PTHR43294">
    <property type="entry name" value="SODIUM/POTASSIUM-TRANSPORTING ATPASE SUBUNIT ALPHA"/>
    <property type="match status" value="1"/>
</dbReference>
<keyword evidence="5" id="KW-0479">Metal-binding</keyword>
<dbReference type="SMART" id="SM00831">
    <property type="entry name" value="Cation_ATPase_N"/>
    <property type="match status" value="1"/>
</dbReference>
<dbReference type="Pfam" id="PF00122">
    <property type="entry name" value="E1-E2_ATPase"/>
    <property type="match status" value="1"/>
</dbReference>
<feature type="transmembrane region" description="Helical" evidence="11">
    <location>
        <begin position="237"/>
        <end position="255"/>
    </location>
</feature>
<dbReference type="GO" id="GO:0036376">
    <property type="term" value="P:sodium ion export across plasma membrane"/>
    <property type="evidence" value="ECO:0007669"/>
    <property type="project" value="TreeGrafter"/>
</dbReference>
<dbReference type="GO" id="GO:0016887">
    <property type="term" value="F:ATP hydrolysis activity"/>
    <property type="evidence" value="ECO:0007669"/>
    <property type="project" value="InterPro"/>
</dbReference>
<dbReference type="GO" id="GO:0005524">
    <property type="term" value="F:ATP binding"/>
    <property type="evidence" value="ECO:0007669"/>
    <property type="project" value="UniProtKB-KW"/>
</dbReference>
<dbReference type="InterPro" id="IPR023214">
    <property type="entry name" value="HAD_sf"/>
</dbReference>
<reference evidence="13 14" key="1">
    <citation type="submission" date="2015-07" db="EMBL/GenBank/DDBJ databases">
        <title>Genome sequence of Leptolinea tardivitalis DSM 16556.</title>
        <authorList>
            <person name="Hemp J."/>
            <person name="Ward L.M."/>
            <person name="Pace L.A."/>
            <person name="Fischer W.W."/>
        </authorList>
    </citation>
    <scope>NUCLEOTIDE SEQUENCE [LARGE SCALE GENOMIC DNA]</scope>
    <source>
        <strain evidence="13 14">YMTK-2</strain>
    </source>
</reference>
<dbReference type="SUPFAM" id="SSF81665">
    <property type="entry name" value="Calcium ATPase, transmembrane domain M"/>
    <property type="match status" value="1"/>
</dbReference>
<dbReference type="NCBIfam" id="TIGR01494">
    <property type="entry name" value="ATPase_P-type"/>
    <property type="match status" value="3"/>
</dbReference>
<dbReference type="AlphaFoldDB" id="A0A0N8GMF6"/>
<evidence type="ECO:0000256" key="3">
    <source>
        <dbReference type="ARBA" id="ARBA00022475"/>
    </source>
</evidence>
<dbReference type="InterPro" id="IPR008250">
    <property type="entry name" value="ATPase_P-typ_transduc_dom_A_sf"/>
</dbReference>
<keyword evidence="10 11" id="KW-0472">Membrane</keyword>
<dbReference type="PRINTS" id="PR00119">
    <property type="entry name" value="CATATPASE"/>
</dbReference>
<comment type="similarity">
    <text evidence="2">Belongs to the cation transport ATPase (P-type) (TC 3.A.3) family. Type IIA subfamily.</text>
</comment>
<dbReference type="STRING" id="229920.ADM99_00095"/>
<dbReference type="InterPro" id="IPR044492">
    <property type="entry name" value="P_typ_ATPase_HD_dom"/>
</dbReference>
<protein>
    <submittedName>
        <fullName evidence="13">ATPase</fullName>
    </submittedName>
</protein>
<dbReference type="InterPro" id="IPR023298">
    <property type="entry name" value="ATPase_P-typ_TM_dom_sf"/>
</dbReference>
<comment type="caution">
    <text evidence="13">The sequence shown here is derived from an EMBL/GenBank/DDBJ whole genome shotgun (WGS) entry which is preliminary data.</text>
</comment>
<dbReference type="SUPFAM" id="SSF81653">
    <property type="entry name" value="Calcium ATPase, transduction domain A"/>
    <property type="match status" value="1"/>
</dbReference>
<feature type="transmembrane region" description="Helical" evidence="11">
    <location>
        <begin position="714"/>
        <end position="735"/>
    </location>
</feature>
<dbReference type="GO" id="GO:0005391">
    <property type="term" value="F:P-type sodium:potassium-exchanging transporter activity"/>
    <property type="evidence" value="ECO:0007669"/>
    <property type="project" value="TreeGrafter"/>
</dbReference>
<feature type="transmembrane region" description="Helical" evidence="11">
    <location>
        <begin position="275"/>
        <end position="297"/>
    </location>
</feature>
<feature type="domain" description="Cation-transporting P-type ATPase N-terminal" evidence="12">
    <location>
        <begin position="1"/>
        <end position="69"/>
    </location>
</feature>
<evidence type="ECO:0000256" key="5">
    <source>
        <dbReference type="ARBA" id="ARBA00022723"/>
    </source>
</evidence>
<dbReference type="InterPro" id="IPR001757">
    <property type="entry name" value="P_typ_ATPase"/>
</dbReference>
<dbReference type="Gene3D" id="1.20.1110.10">
    <property type="entry name" value="Calcium-transporting ATPase, transmembrane domain"/>
    <property type="match status" value="1"/>
</dbReference>
<keyword evidence="3" id="KW-1003">Cell membrane</keyword>
<organism evidence="13 14">
    <name type="scientific">Leptolinea tardivitalis</name>
    <dbReference type="NCBI Taxonomy" id="229920"/>
    <lineage>
        <taxon>Bacteria</taxon>
        <taxon>Bacillati</taxon>
        <taxon>Chloroflexota</taxon>
        <taxon>Anaerolineae</taxon>
        <taxon>Anaerolineales</taxon>
        <taxon>Anaerolineaceae</taxon>
        <taxon>Leptolinea</taxon>
    </lineage>
</organism>
<dbReference type="GO" id="GO:1902600">
    <property type="term" value="P:proton transmembrane transport"/>
    <property type="evidence" value="ECO:0007669"/>
    <property type="project" value="TreeGrafter"/>
</dbReference>
<evidence type="ECO:0000313" key="13">
    <source>
        <dbReference type="EMBL" id="KPL75162.1"/>
    </source>
</evidence>
<dbReference type="InterPro" id="IPR050510">
    <property type="entry name" value="Cation_transp_ATPase_P-type"/>
</dbReference>
<accession>A0A0N8GMF6</accession>
<dbReference type="Pfam" id="PF00690">
    <property type="entry name" value="Cation_ATPase_N"/>
    <property type="match status" value="1"/>
</dbReference>
<dbReference type="Pfam" id="PF13246">
    <property type="entry name" value="Cation_ATPase"/>
    <property type="match status" value="1"/>
</dbReference>
<dbReference type="FunFam" id="3.40.50.1000:FF:000028">
    <property type="entry name" value="Calcium-transporting P-type ATPase, putative"/>
    <property type="match status" value="1"/>
</dbReference>
<feature type="transmembrane region" description="Helical" evidence="11">
    <location>
        <begin position="828"/>
        <end position="846"/>
    </location>
</feature>
<gene>
    <name evidence="13" type="ORF">ADM99_00095</name>
</gene>
<dbReference type="PANTHER" id="PTHR43294:SF21">
    <property type="entry name" value="CATION TRANSPORTING ATPASE"/>
    <property type="match status" value="1"/>
</dbReference>
<dbReference type="InterPro" id="IPR023299">
    <property type="entry name" value="ATPase_P-typ_cyto_dom_N"/>
</dbReference>
<dbReference type="SUPFAM" id="SSF56784">
    <property type="entry name" value="HAD-like"/>
    <property type="match status" value="1"/>
</dbReference>
<dbReference type="SUPFAM" id="SSF81660">
    <property type="entry name" value="Metal cation-transporting ATPase, ATP-binding domain N"/>
    <property type="match status" value="1"/>
</dbReference>
<dbReference type="GO" id="GO:1990573">
    <property type="term" value="P:potassium ion import across plasma membrane"/>
    <property type="evidence" value="ECO:0007669"/>
    <property type="project" value="TreeGrafter"/>
</dbReference>
<feature type="transmembrane region" description="Helical" evidence="11">
    <location>
        <begin position="905"/>
        <end position="924"/>
    </location>
</feature>
<comment type="subcellular location">
    <subcellularLocation>
        <location evidence="1">Cell membrane</location>
        <topology evidence="1">Multi-pass membrane protein</topology>
    </subcellularLocation>
</comment>
<dbReference type="PATRIC" id="fig|229920.5.peg.3145"/>
<feature type="transmembrane region" description="Helical" evidence="11">
    <location>
        <begin position="867"/>
        <end position="885"/>
    </location>
</feature>
<dbReference type="Proteomes" id="UP000050430">
    <property type="component" value="Unassembled WGS sequence"/>
</dbReference>
<evidence type="ECO:0000256" key="7">
    <source>
        <dbReference type="ARBA" id="ARBA00022840"/>
    </source>
</evidence>
<dbReference type="GO" id="GO:0005886">
    <property type="term" value="C:plasma membrane"/>
    <property type="evidence" value="ECO:0007669"/>
    <property type="project" value="UniProtKB-SubCell"/>
</dbReference>
<evidence type="ECO:0000259" key="12">
    <source>
        <dbReference type="SMART" id="SM00831"/>
    </source>
</evidence>
<dbReference type="GO" id="GO:0046872">
    <property type="term" value="F:metal ion binding"/>
    <property type="evidence" value="ECO:0007669"/>
    <property type="project" value="UniProtKB-KW"/>
</dbReference>
<dbReference type="SFLD" id="SFLDS00003">
    <property type="entry name" value="Haloacid_Dehalogenase"/>
    <property type="match status" value="1"/>
</dbReference>
<evidence type="ECO:0000256" key="8">
    <source>
        <dbReference type="ARBA" id="ARBA00022967"/>
    </source>
</evidence>
<dbReference type="GO" id="GO:0030007">
    <property type="term" value="P:intracellular potassium ion homeostasis"/>
    <property type="evidence" value="ECO:0007669"/>
    <property type="project" value="TreeGrafter"/>
</dbReference>
<keyword evidence="9 11" id="KW-1133">Transmembrane helix</keyword>
<sequence>MDETLKSLGVSITHGLSTAEVAERTAKYGLNQLQEAPKRTFLQMVIDQLKGFVIILLIVAAVISGILGEWVDACAILLIVVLNAVMGVIQESRAEEALASLKKMASPEAHVIRDGKRSSIPATQLVPGDVVFLEAGNFIPADLRLVESVNLRVEEAALTGESLPIQKNANVVLKSSVHVGDMTNCAFMGTLANYGRGIGVVTATGMSTQLGHIATMLQEVENEETPLQKKLDNLGKTLGYACLGVCALVFITGILRAGDITKLDAEHWVNQFMVAVSLAIAAVPEGLPAIVTISLALGMREMVNRHALIRRLSSVETLGSATVICTDKTGTLTQNEMTVTRLWVDGQFFDITGTGYATEGKFLVDGNEIDLANYPAAKTALWVGMLNNDAHLEVADQEDEKGVRIIGDPTEASLLVAAAKAGATLNEVNTSFPRTAEIPFDSDRKRMVTLHEAMAANAEDFSPYYHPSSSERYTAVVKGAPDVVLSLCKYMQSMDDQKTIPMDDEMRARVLAANDKMTKDALRVLGLAFRTVDAHPGDENLTALEEDLVFVGLIGMIDPPRTEVKSALLKARHAGIRTVMITGDYPNTARAIGESIGLIEPGHAVFTGAQINELSDEELRKAAATTDVYARVSPEHKMRIVDALRANGQIVAMTGDGVNDAPAIKRADIGIAMGITGTDVAKQTADMVLTDDNYASIVAAVEQGRVIYSNIRKFVYFLISCNLAEILIIFIPTLLGLGSPLTAIQLLWLNLVSDGAPALALGTEKGDPDLMDQKPRPTNEPIINKKMAIGVAIQTVVDTCTTLSAYIIGFLMVNGQTIDMIFDQNMDFTMAHTMAFVTLSLSELIRAYAARSERYSVFKIGFFSNKWMNLAVLASFLLVMFVVYVPFLNPIFNTQPLLLEEWLEVVPLFLIPFAAAELIKRFVFSRD</sequence>
<feature type="transmembrane region" description="Helical" evidence="11">
    <location>
        <begin position="49"/>
        <end position="67"/>
    </location>
</feature>
<feature type="transmembrane region" description="Helical" evidence="11">
    <location>
        <begin position="747"/>
        <end position="766"/>
    </location>
</feature>
<dbReference type="SFLD" id="SFLDG00002">
    <property type="entry name" value="C1.7:_P-type_atpase_like"/>
    <property type="match status" value="1"/>
</dbReference>
<evidence type="ECO:0000256" key="4">
    <source>
        <dbReference type="ARBA" id="ARBA00022692"/>
    </source>
</evidence>
<keyword evidence="6" id="KW-0547">Nucleotide-binding</keyword>
<dbReference type="InterPro" id="IPR004014">
    <property type="entry name" value="ATPase_P-typ_cation-transptr_N"/>
</dbReference>
<dbReference type="InterPro" id="IPR018303">
    <property type="entry name" value="ATPase_P-typ_P_site"/>
</dbReference>
<dbReference type="SFLD" id="SFLDF00027">
    <property type="entry name" value="p-type_atpase"/>
    <property type="match status" value="1"/>
</dbReference>